<keyword evidence="4" id="KW-1185">Reference proteome</keyword>
<proteinExistence type="predicted"/>
<feature type="compositionally biased region" description="Basic residues" evidence="1">
    <location>
        <begin position="60"/>
        <end position="74"/>
    </location>
</feature>
<dbReference type="AlphaFoldDB" id="A0AAW1KTE3"/>
<dbReference type="EMBL" id="JBDFQZ010000005">
    <property type="protein sequence ID" value="KAK9724477.1"/>
    <property type="molecule type" value="Genomic_DNA"/>
</dbReference>
<name>A0AAW1KTE3_SAPOF</name>
<dbReference type="Proteomes" id="UP001443914">
    <property type="component" value="Unassembled WGS sequence"/>
</dbReference>
<feature type="region of interest" description="Disordered" evidence="1">
    <location>
        <begin position="52"/>
        <end position="74"/>
    </location>
</feature>
<feature type="chain" id="PRO_5043822366" evidence="2">
    <location>
        <begin position="20"/>
        <end position="74"/>
    </location>
</feature>
<gene>
    <name evidence="3" type="ORF">RND81_05G075500</name>
</gene>
<evidence type="ECO:0000256" key="2">
    <source>
        <dbReference type="SAM" id="SignalP"/>
    </source>
</evidence>
<evidence type="ECO:0000313" key="4">
    <source>
        <dbReference type="Proteomes" id="UP001443914"/>
    </source>
</evidence>
<protein>
    <submittedName>
        <fullName evidence="3">Uncharacterized protein</fullName>
    </submittedName>
</protein>
<comment type="caution">
    <text evidence="3">The sequence shown here is derived from an EMBL/GenBank/DDBJ whole genome shotgun (WGS) entry which is preliminary data.</text>
</comment>
<organism evidence="3 4">
    <name type="scientific">Saponaria officinalis</name>
    <name type="common">Common soapwort</name>
    <name type="synonym">Lychnis saponaria</name>
    <dbReference type="NCBI Taxonomy" id="3572"/>
    <lineage>
        <taxon>Eukaryota</taxon>
        <taxon>Viridiplantae</taxon>
        <taxon>Streptophyta</taxon>
        <taxon>Embryophyta</taxon>
        <taxon>Tracheophyta</taxon>
        <taxon>Spermatophyta</taxon>
        <taxon>Magnoliopsida</taxon>
        <taxon>eudicotyledons</taxon>
        <taxon>Gunneridae</taxon>
        <taxon>Pentapetalae</taxon>
        <taxon>Caryophyllales</taxon>
        <taxon>Caryophyllaceae</taxon>
        <taxon>Caryophylleae</taxon>
        <taxon>Saponaria</taxon>
    </lineage>
</organism>
<evidence type="ECO:0000313" key="3">
    <source>
        <dbReference type="EMBL" id="KAK9724477.1"/>
    </source>
</evidence>
<evidence type="ECO:0000256" key="1">
    <source>
        <dbReference type="SAM" id="MobiDB-lite"/>
    </source>
</evidence>
<sequence>MFTLCPILLLQCAFGGSLGIIKTSMLTLVMTTATCAWRWALTQYKKRNQEVRESLDNKMRRNSRISWKKKDRRG</sequence>
<reference evidence="3" key="1">
    <citation type="submission" date="2024-03" db="EMBL/GenBank/DDBJ databases">
        <title>WGS assembly of Saponaria officinalis var. Norfolk2.</title>
        <authorList>
            <person name="Jenkins J."/>
            <person name="Shu S."/>
            <person name="Grimwood J."/>
            <person name="Barry K."/>
            <person name="Goodstein D."/>
            <person name="Schmutz J."/>
            <person name="Leebens-Mack J."/>
            <person name="Osbourn A."/>
        </authorList>
    </citation>
    <scope>NUCLEOTIDE SEQUENCE [LARGE SCALE GENOMIC DNA]</scope>
    <source>
        <strain evidence="3">JIC</strain>
    </source>
</reference>
<feature type="signal peptide" evidence="2">
    <location>
        <begin position="1"/>
        <end position="19"/>
    </location>
</feature>
<keyword evidence="2" id="KW-0732">Signal</keyword>
<accession>A0AAW1KTE3</accession>